<dbReference type="Pfam" id="PF06812">
    <property type="entry name" value="ImpA_N"/>
    <property type="match status" value="1"/>
</dbReference>
<dbReference type="Pfam" id="PF16989">
    <property type="entry name" value="T6SS_VasJ"/>
    <property type="match status" value="1"/>
</dbReference>
<dbReference type="OrthoDB" id="1522895at2"/>
<dbReference type="InterPro" id="IPR017739">
    <property type="entry name" value="T6SS-assoc_VCA0119"/>
</dbReference>
<dbReference type="InterPro" id="IPR010657">
    <property type="entry name" value="ImpA_N"/>
</dbReference>
<evidence type="ECO:0000259" key="1">
    <source>
        <dbReference type="Pfam" id="PF06812"/>
    </source>
</evidence>
<sequence length="514" mass="57684">MNQTHHTHKDWNEWLIQLTSPLTGSACGEDQLYEESFKYLKASSSGVADVDYKYMFEVATELLAEKSKDLRVASYLCLASAHEYGATGLQHALLVFNKLLADFSDVYPVKNRAKKSVHKWFIQQQDKLKALVELSQDASPEQWLSLNEEVISYNQISAIKLDCDAGPLSKINDWLDLTIKQNPVVAVPVEKTLEKVVQKIAEPLKPEVPAASAIQTQVTSQSPSINTAVDSDAGFMESARALISFDKEKENYARMITLARAIRWGSVLIPPNEAGKTRLPEPRDAAFAPIKNALANEHYIEAFLKSEALFMEGAMHFNLDLQFLSLKALKGMGQNKLVNNLTLQICLHVEANPQLINLKYDSGKPFCSQGNKETLEKFKNTNVSSDEHSAADPWQEIESEIFDLCEADKLTQAMEMINTLPANHALDRAKTQLLQARTLLKCEQAEFAKALLIQLLQTVETQRLAVWQPELALQVWRYAVQCFSSLGDESHLDEIYTLKQKMLVLDPAKAIAWC</sequence>
<gene>
    <name evidence="2" type="ORF">SAMN02745724_03031</name>
</gene>
<reference evidence="2 3" key="1">
    <citation type="submission" date="2016-10" db="EMBL/GenBank/DDBJ databases">
        <authorList>
            <person name="de Groot N.N."/>
        </authorList>
    </citation>
    <scope>NUCLEOTIDE SEQUENCE [LARGE SCALE GENOMIC DNA]</scope>
    <source>
        <strain evidence="2 3">DSM 6059</strain>
    </source>
</reference>
<keyword evidence="3" id="KW-1185">Reference proteome</keyword>
<dbReference type="Proteomes" id="UP000198862">
    <property type="component" value="Unassembled WGS sequence"/>
</dbReference>
<dbReference type="PANTHER" id="PTHR37024">
    <property type="entry name" value="TYPE VI SECRETION SYSTEM DUF2094 AND IMPA-RELATED DOMAIN PROTEIN"/>
    <property type="match status" value="1"/>
</dbReference>
<evidence type="ECO:0000313" key="2">
    <source>
        <dbReference type="EMBL" id="SFC95679.1"/>
    </source>
</evidence>
<organism evidence="2 3">
    <name type="scientific">Pseudoalteromonas denitrificans DSM 6059</name>
    <dbReference type="NCBI Taxonomy" id="1123010"/>
    <lineage>
        <taxon>Bacteria</taxon>
        <taxon>Pseudomonadati</taxon>
        <taxon>Pseudomonadota</taxon>
        <taxon>Gammaproteobacteria</taxon>
        <taxon>Alteromonadales</taxon>
        <taxon>Pseudoalteromonadaceae</taxon>
        <taxon>Pseudoalteromonas</taxon>
    </lineage>
</organism>
<name>A0A1I1NDH6_9GAMM</name>
<dbReference type="EMBL" id="FOLO01000025">
    <property type="protein sequence ID" value="SFC95679.1"/>
    <property type="molecule type" value="Genomic_DNA"/>
</dbReference>
<evidence type="ECO:0000313" key="3">
    <source>
        <dbReference type="Proteomes" id="UP000198862"/>
    </source>
</evidence>
<protein>
    <submittedName>
        <fullName evidence="2">Type VI secretion-associated protein, VC_A0119 family</fullName>
    </submittedName>
</protein>
<accession>A0A1I1NDH6</accession>
<dbReference type="STRING" id="1123010.SAMN02745724_03031"/>
<dbReference type="AlphaFoldDB" id="A0A1I1NDH6"/>
<dbReference type="RefSeq" id="WP_091985854.1">
    <property type="nucleotide sequence ID" value="NZ_FOLO01000025.1"/>
</dbReference>
<feature type="domain" description="ImpA N-terminal" evidence="1">
    <location>
        <begin position="25"/>
        <end position="110"/>
    </location>
</feature>
<proteinExistence type="predicted"/>
<dbReference type="PANTHER" id="PTHR37024:SF5">
    <property type="entry name" value="IMPA N-TERMINAL DOMAIN-CONTAINING PROTEIN"/>
    <property type="match status" value="1"/>
</dbReference>